<feature type="region of interest" description="Disordered" evidence="1">
    <location>
        <begin position="86"/>
        <end position="120"/>
    </location>
</feature>
<evidence type="ECO:0000256" key="1">
    <source>
        <dbReference type="SAM" id="MobiDB-lite"/>
    </source>
</evidence>
<feature type="compositionally biased region" description="Basic and acidic residues" evidence="1">
    <location>
        <begin position="644"/>
        <end position="655"/>
    </location>
</feature>
<evidence type="ECO:0000313" key="4">
    <source>
        <dbReference type="Proteomes" id="UP001281761"/>
    </source>
</evidence>
<name>A0ABQ9XQ38_9EUKA</name>
<keyword evidence="4" id="KW-1185">Reference proteome</keyword>
<feature type="compositionally biased region" description="Basic residues" evidence="1">
    <location>
        <begin position="24"/>
        <end position="36"/>
    </location>
</feature>
<feature type="region of interest" description="Disordered" evidence="1">
    <location>
        <begin position="1"/>
        <end position="51"/>
    </location>
</feature>
<dbReference type="InterPro" id="IPR035445">
    <property type="entry name" value="GYF-like_dom_sf"/>
</dbReference>
<dbReference type="SUPFAM" id="SSF55277">
    <property type="entry name" value="GYF domain"/>
    <property type="match status" value="1"/>
</dbReference>
<feature type="domain" description="GYF" evidence="2">
    <location>
        <begin position="231"/>
        <end position="279"/>
    </location>
</feature>
<organism evidence="3 4">
    <name type="scientific">Blattamonas nauphoetae</name>
    <dbReference type="NCBI Taxonomy" id="2049346"/>
    <lineage>
        <taxon>Eukaryota</taxon>
        <taxon>Metamonada</taxon>
        <taxon>Preaxostyla</taxon>
        <taxon>Oxymonadida</taxon>
        <taxon>Blattamonas</taxon>
    </lineage>
</organism>
<feature type="compositionally biased region" description="Basic and acidic residues" evidence="1">
    <location>
        <begin position="37"/>
        <end position="51"/>
    </location>
</feature>
<accession>A0ABQ9XQ38</accession>
<dbReference type="InterPro" id="IPR003169">
    <property type="entry name" value="GYF"/>
</dbReference>
<dbReference type="Gene3D" id="3.30.1490.40">
    <property type="match status" value="1"/>
</dbReference>
<proteinExistence type="predicted"/>
<dbReference type="Proteomes" id="UP001281761">
    <property type="component" value="Unassembled WGS sequence"/>
</dbReference>
<feature type="compositionally biased region" description="Polar residues" evidence="1">
    <location>
        <begin position="1"/>
        <end position="15"/>
    </location>
</feature>
<feature type="compositionally biased region" description="Polar residues" evidence="1">
    <location>
        <begin position="109"/>
        <end position="120"/>
    </location>
</feature>
<feature type="region of interest" description="Disordered" evidence="1">
    <location>
        <begin position="319"/>
        <end position="371"/>
    </location>
</feature>
<evidence type="ECO:0000313" key="3">
    <source>
        <dbReference type="EMBL" id="KAK2953310.1"/>
    </source>
</evidence>
<feature type="compositionally biased region" description="Low complexity" evidence="1">
    <location>
        <begin position="603"/>
        <end position="617"/>
    </location>
</feature>
<dbReference type="EMBL" id="JARBJD010000093">
    <property type="protein sequence ID" value="KAK2953310.1"/>
    <property type="molecule type" value="Genomic_DNA"/>
</dbReference>
<dbReference type="Pfam" id="PF02213">
    <property type="entry name" value="GYF"/>
    <property type="match status" value="1"/>
</dbReference>
<feature type="compositionally biased region" description="Basic and acidic residues" evidence="1">
    <location>
        <begin position="321"/>
        <end position="345"/>
    </location>
</feature>
<dbReference type="SMART" id="SM00444">
    <property type="entry name" value="GYF"/>
    <property type="match status" value="1"/>
</dbReference>
<feature type="region of interest" description="Disordered" evidence="1">
    <location>
        <begin position="601"/>
        <end position="659"/>
    </location>
</feature>
<protein>
    <recommendedName>
        <fullName evidence="2">GYF domain-containing protein</fullName>
    </recommendedName>
</protein>
<gene>
    <name evidence="3" type="ORF">BLNAU_11773</name>
</gene>
<sequence>MSFKTQYTPPESTDLTPEPEKPPKATKKRKASKKAKVPRDPATEDSSRYSHKEFLSLWTKSLPIHPSLQESVSKLTGTRRLITTSIQKPVSNKKMTGTVHLGKNKKQQNHPNEVSKDNANAGSVAASSILPAPPSVSTNDPKSLLTAPQSQHLLPIPQVFAFSPFSYPVAPHANSFPTHHIPWPAPAPKQIQQRTLQELLSNVIMPSSDTKAREAVQASEPSSLDAKDMEGKCWEYIDLNSVVRGPFSAKEMAKWHAQGYMKPTLFIRLIPEPKFYQISEMFPSPLKPFVDLPQKGNTAAPTGDGQTDAGVTGLTLEQAQEETRKLKEKEKSSKNPKNESTEKQKVPSIVQPPAATSSTDKPELDHNFTTISSSSLIKDTIEQPPLRPLPQTLIPALPPSLPAELPTHLPVTLQTQFPAQLPSQLPTQLPRTLPQSLPQTILPPQLPLPMPKRDQTQTGQIELTRFPRKIPLIKFPPQKQLPTVDRFPSHEFPVDDPLLPVILPTFQEPSPIDNFQAVKFPPPPDFVPEPVVQQWTEYFLHQQLMELAPDQLSNLHHAQVEEMTKRTRYFVVDALIQYAQGVEMPTHYQLFPHDVGQPLKNDLSPLPTSHSLPHPSLVQTEPPVLSNLRVSAEPFRPKASSASGDEKQTADHDQSPQEYTIRSGLTIEEYQEEVVAWTQRQIQGILGQDDEEVTKALFSAQTPAEMEDVALQKLGDNELTRKFVVELIRLRTQ</sequence>
<evidence type="ECO:0000259" key="2">
    <source>
        <dbReference type="PROSITE" id="PS50829"/>
    </source>
</evidence>
<comment type="caution">
    <text evidence="3">The sequence shown here is derived from an EMBL/GenBank/DDBJ whole genome shotgun (WGS) entry which is preliminary data.</text>
</comment>
<reference evidence="3 4" key="1">
    <citation type="journal article" date="2022" name="bioRxiv">
        <title>Genomics of Preaxostyla Flagellates Illuminates Evolutionary Transitions and the Path Towards Mitochondrial Loss.</title>
        <authorList>
            <person name="Novak L.V.F."/>
            <person name="Treitli S.C."/>
            <person name="Pyrih J."/>
            <person name="Halakuc P."/>
            <person name="Pipaliya S.V."/>
            <person name="Vacek V."/>
            <person name="Brzon O."/>
            <person name="Soukal P."/>
            <person name="Eme L."/>
            <person name="Dacks J.B."/>
            <person name="Karnkowska A."/>
            <person name="Elias M."/>
            <person name="Hampl V."/>
        </authorList>
    </citation>
    <scope>NUCLEOTIDE SEQUENCE [LARGE SCALE GENOMIC DNA]</scope>
    <source>
        <strain evidence="3">NAU3</strain>
        <tissue evidence="3">Gut</tissue>
    </source>
</reference>
<dbReference type="PROSITE" id="PS50829">
    <property type="entry name" value="GYF"/>
    <property type="match status" value="1"/>
</dbReference>
<feature type="compositionally biased region" description="Polar residues" evidence="1">
    <location>
        <begin position="86"/>
        <end position="95"/>
    </location>
</feature>